<dbReference type="GO" id="GO:0016757">
    <property type="term" value="F:glycosyltransferase activity"/>
    <property type="evidence" value="ECO:0007669"/>
    <property type="project" value="InterPro"/>
</dbReference>
<gene>
    <name evidence="2" type="ORF">E5355_17640</name>
</gene>
<protein>
    <submittedName>
        <fullName evidence="2">Glycosyltransferase</fullName>
    </submittedName>
</protein>
<evidence type="ECO:0000313" key="3">
    <source>
        <dbReference type="Proteomes" id="UP000310532"/>
    </source>
</evidence>
<name>A0A4S2AF71_9BACE</name>
<dbReference type="Pfam" id="PF00534">
    <property type="entry name" value="Glycos_transf_1"/>
    <property type="match status" value="1"/>
</dbReference>
<evidence type="ECO:0000313" key="2">
    <source>
        <dbReference type="EMBL" id="TGX99294.1"/>
    </source>
</evidence>
<proteinExistence type="predicted"/>
<keyword evidence="3" id="KW-1185">Reference proteome</keyword>
<comment type="caution">
    <text evidence="2">The sequence shown here is derived from an EMBL/GenBank/DDBJ whole genome shotgun (WGS) entry which is preliminary data.</text>
</comment>
<accession>A0A4S2AF71</accession>
<dbReference type="EMBL" id="SRYZ01000067">
    <property type="protein sequence ID" value="TGX99294.1"/>
    <property type="molecule type" value="Genomic_DNA"/>
</dbReference>
<dbReference type="SUPFAM" id="SSF53756">
    <property type="entry name" value="UDP-Glycosyltransferase/glycogen phosphorylase"/>
    <property type="match status" value="1"/>
</dbReference>
<reference evidence="2 3" key="1">
    <citation type="submission" date="2019-04" db="EMBL/GenBank/DDBJ databases">
        <title>Microbes associate with the intestines of laboratory mice.</title>
        <authorList>
            <person name="Navarre W."/>
            <person name="Wong E."/>
            <person name="Huang K."/>
            <person name="Tropini C."/>
            <person name="Ng K."/>
            <person name="Yu B."/>
        </authorList>
    </citation>
    <scope>NUCLEOTIDE SEQUENCE [LARGE SCALE GENOMIC DNA]</scope>
    <source>
        <strain evidence="2 3">NM69_E16B</strain>
    </source>
</reference>
<dbReference type="Proteomes" id="UP000310532">
    <property type="component" value="Unassembled WGS sequence"/>
</dbReference>
<sequence>MKIVLLYLGRKGAGPEYALEMAKALSRKAEVMCIISTYVSNKHNWLSWAENNISVKIKELKTYNSITEFILKSFKFFLYLDSIRTINRFAPDMIYSPMSHPWERFIIPYCKCKLTVQTIHDVVLHEGENSFWNKLGRFMFSYKSTKKVILSNSFKNYLINKGMEESDILVIPHAVFKGYYLSENIIEDYTCYNRFLFFGRIIKYKGLEVLLEAMKGIAQKAPGAKLVIAGNGDITPYQTMI</sequence>
<evidence type="ECO:0000259" key="1">
    <source>
        <dbReference type="Pfam" id="PF00534"/>
    </source>
</evidence>
<dbReference type="Gene3D" id="3.40.50.2000">
    <property type="entry name" value="Glycogen Phosphorylase B"/>
    <property type="match status" value="2"/>
</dbReference>
<feature type="domain" description="Glycosyl transferase family 1" evidence="1">
    <location>
        <begin position="193"/>
        <end position="233"/>
    </location>
</feature>
<dbReference type="InterPro" id="IPR001296">
    <property type="entry name" value="Glyco_trans_1"/>
</dbReference>
<keyword evidence="2" id="KW-0808">Transferase</keyword>
<organism evidence="2 3">
    <name type="scientific">Bacteroides muris</name>
    <name type="common">ex Afrizal et al. 2022</name>
    <dbReference type="NCBI Taxonomy" id="2516960"/>
    <lineage>
        <taxon>Bacteria</taxon>
        <taxon>Pseudomonadati</taxon>
        <taxon>Bacteroidota</taxon>
        <taxon>Bacteroidia</taxon>
        <taxon>Bacteroidales</taxon>
        <taxon>Bacteroidaceae</taxon>
        <taxon>Bacteroides</taxon>
    </lineage>
</organism>
<dbReference type="AlphaFoldDB" id="A0A4S2AF71"/>